<sequence length="304" mass="35130">MAAPCYICNKEVKLAEMSTDVLQAIKVKQKPIEKLMARIKIAKRKEQSENETRRPRRLLSEICEDFMRKYYPNAGENSYHWPLDRVYEYHGTPPDLVFPNNEEEAADSLVFNRLCYTLIKEKIPSFVIKNYEWTVYLSQYMQLVKTYIQHPKKGDIDVLLCLPGKCCIAIEVKGVNEQHISKTLRGKLSIHRLKGNRFDYALKVQCKKAVEVLSIVNCDLFHDKSVPLIKVIALPHCSKEALGLHFCEKCLRHIIFKEDLETSEGVDRWLQNILEGNPINLNSDYNGDLHESVIGRLLGPEKLI</sequence>
<name>A0A9Q1BPK0_HOLLE</name>
<protein>
    <submittedName>
        <fullName evidence="1">Uncharacterized protein</fullName>
    </submittedName>
</protein>
<reference evidence="1" key="1">
    <citation type="submission" date="2021-10" db="EMBL/GenBank/DDBJ databases">
        <title>Tropical sea cucumber genome reveals ecological adaptation and Cuvierian tubules defense mechanism.</title>
        <authorList>
            <person name="Chen T."/>
        </authorList>
    </citation>
    <scope>NUCLEOTIDE SEQUENCE</scope>
    <source>
        <strain evidence="1">Nanhai2018</strain>
        <tissue evidence="1">Muscle</tissue>
    </source>
</reference>
<dbReference type="AlphaFoldDB" id="A0A9Q1BPK0"/>
<gene>
    <name evidence="1" type="ORF">HOLleu_27150</name>
</gene>
<organism evidence="1 2">
    <name type="scientific">Holothuria leucospilota</name>
    <name type="common">Black long sea cucumber</name>
    <name type="synonym">Mertensiothuria leucospilota</name>
    <dbReference type="NCBI Taxonomy" id="206669"/>
    <lineage>
        <taxon>Eukaryota</taxon>
        <taxon>Metazoa</taxon>
        <taxon>Echinodermata</taxon>
        <taxon>Eleutherozoa</taxon>
        <taxon>Echinozoa</taxon>
        <taxon>Holothuroidea</taxon>
        <taxon>Aspidochirotacea</taxon>
        <taxon>Aspidochirotida</taxon>
        <taxon>Holothuriidae</taxon>
        <taxon>Holothuria</taxon>
    </lineage>
</organism>
<evidence type="ECO:0000313" key="2">
    <source>
        <dbReference type="Proteomes" id="UP001152320"/>
    </source>
</evidence>
<dbReference type="Proteomes" id="UP001152320">
    <property type="component" value="Chromosome 13"/>
</dbReference>
<keyword evidence="2" id="KW-1185">Reference proteome</keyword>
<dbReference type="EMBL" id="JAIZAY010000013">
    <property type="protein sequence ID" value="KAJ8030678.1"/>
    <property type="molecule type" value="Genomic_DNA"/>
</dbReference>
<comment type="caution">
    <text evidence="1">The sequence shown here is derived from an EMBL/GenBank/DDBJ whole genome shotgun (WGS) entry which is preliminary data.</text>
</comment>
<proteinExistence type="predicted"/>
<evidence type="ECO:0000313" key="1">
    <source>
        <dbReference type="EMBL" id="KAJ8030678.1"/>
    </source>
</evidence>
<accession>A0A9Q1BPK0</accession>